<evidence type="ECO:0000256" key="2">
    <source>
        <dbReference type="ARBA" id="ARBA00002695"/>
    </source>
</evidence>
<dbReference type="GO" id="GO:0003861">
    <property type="term" value="F:3-isopropylmalate dehydratase activity"/>
    <property type="evidence" value="ECO:0007669"/>
    <property type="project" value="UniProtKB-UniRule"/>
</dbReference>
<accession>A0A0R1PW19</accession>
<keyword evidence="9 10" id="KW-0100">Branched-chain amino acid biosynthesis</keyword>
<dbReference type="NCBIfam" id="NF002458">
    <property type="entry name" value="PRK01641.1"/>
    <property type="match status" value="1"/>
</dbReference>
<comment type="pathway">
    <text evidence="3 10">Amino-acid biosynthesis; L-leucine biosynthesis; L-leucine from 3-methyl-2-oxobutanoate: step 2/4.</text>
</comment>
<keyword evidence="8 10" id="KW-0456">Lyase</keyword>
<dbReference type="GO" id="GO:0009316">
    <property type="term" value="C:3-isopropylmalate dehydratase complex"/>
    <property type="evidence" value="ECO:0007669"/>
    <property type="project" value="InterPro"/>
</dbReference>
<gene>
    <name evidence="10" type="primary">leuD</name>
    <name evidence="12" type="ORF">FD01_GL002974</name>
</gene>
<evidence type="ECO:0000313" key="12">
    <source>
        <dbReference type="EMBL" id="KRL36590.1"/>
    </source>
</evidence>
<dbReference type="RefSeq" id="WP_054717837.1">
    <property type="nucleotide sequence ID" value="NZ_AZEU01000332.1"/>
</dbReference>
<dbReference type="PATRIC" id="fig|1423769.4.peg.3208"/>
<organism evidence="12 13">
    <name type="scientific">Lacticaseibacillus manihotivorans DSM 13343 = JCM 12514</name>
    <dbReference type="NCBI Taxonomy" id="1423769"/>
    <lineage>
        <taxon>Bacteria</taxon>
        <taxon>Bacillati</taxon>
        <taxon>Bacillota</taxon>
        <taxon>Bacilli</taxon>
        <taxon>Lactobacillales</taxon>
        <taxon>Lactobacillaceae</taxon>
        <taxon>Lacticaseibacillus</taxon>
    </lineage>
</organism>
<reference evidence="12 13" key="1">
    <citation type="journal article" date="2015" name="Genome Announc.">
        <title>Expanding the biotechnology potential of lactobacilli through comparative genomics of 213 strains and associated genera.</title>
        <authorList>
            <person name="Sun Z."/>
            <person name="Harris H.M."/>
            <person name="McCann A."/>
            <person name="Guo C."/>
            <person name="Argimon S."/>
            <person name="Zhang W."/>
            <person name="Yang X."/>
            <person name="Jeffery I.B."/>
            <person name="Cooney J.C."/>
            <person name="Kagawa T.F."/>
            <person name="Liu W."/>
            <person name="Song Y."/>
            <person name="Salvetti E."/>
            <person name="Wrobel A."/>
            <person name="Rasinkangas P."/>
            <person name="Parkhill J."/>
            <person name="Rea M.C."/>
            <person name="O'Sullivan O."/>
            <person name="Ritari J."/>
            <person name="Douillard F.P."/>
            <person name="Paul Ross R."/>
            <person name="Yang R."/>
            <person name="Briner A.E."/>
            <person name="Felis G.E."/>
            <person name="de Vos W.M."/>
            <person name="Barrangou R."/>
            <person name="Klaenhammer T.R."/>
            <person name="Caufield P.W."/>
            <person name="Cui Y."/>
            <person name="Zhang H."/>
            <person name="O'Toole P.W."/>
        </authorList>
    </citation>
    <scope>NUCLEOTIDE SEQUENCE [LARGE SCALE GENOMIC DNA]</scope>
    <source>
        <strain evidence="12 13">DSM 13343</strain>
    </source>
</reference>
<dbReference type="PANTHER" id="PTHR43345">
    <property type="entry name" value="3-ISOPROPYLMALATE DEHYDRATASE SMALL SUBUNIT 2-RELATED-RELATED"/>
    <property type="match status" value="1"/>
</dbReference>
<evidence type="ECO:0000256" key="9">
    <source>
        <dbReference type="ARBA" id="ARBA00023304"/>
    </source>
</evidence>
<dbReference type="Pfam" id="PF00694">
    <property type="entry name" value="Aconitase_C"/>
    <property type="match status" value="1"/>
</dbReference>
<evidence type="ECO:0000256" key="8">
    <source>
        <dbReference type="ARBA" id="ARBA00023239"/>
    </source>
</evidence>
<dbReference type="UniPathway" id="UPA00048">
    <property type="reaction ID" value="UER00071"/>
</dbReference>
<keyword evidence="7 10" id="KW-0028">Amino-acid biosynthesis</keyword>
<keyword evidence="6 10" id="KW-0432">Leucine biosynthesis</keyword>
<dbReference type="InterPro" id="IPR000573">
    <property type="entry name" value="AconitaseA/IPMdHydase_ssu_swvl"/>
</dbReference>
<dbReference type="InterPro" id="IPR050075">
    <property type="entry name" value="LeuD"/>
</dbReference>
<comment type="similarity">
    <text evidence="4 10">Belongs to the LeuD family. LeuD type 1 subfamily.</text>
</comment>
<evidence type="ECO:0000256" key="10">
    <source>
        <dbReference type="HAMAP-Rule" id="MF_01031"/>
    </source>
</evidence>
<dbReference type="Proteomes" id="UP000051790">
    <property type="component" value="Unassembled WGS sequence"/>
</dbReference>
<dbReference type="Gene3D" id="3.20.19.10">
    <property type="entry name" value="Aconitase, domain 4"/>
    <property type="match status" value="1"/>
</dbReference>
<proteinExistence type="inferred from homology"/>
<dbReference type="EC" id="4.2.1.33" evidence="10"/>
<dbReference type="CDD" id="cd01577">
    <property type="entry name" value="IPMI_Swivel"/>
    <property type="match status" value="1"/>
</dbReference>
<sequence length="194" mass="22153">MEAFTTETSKAIVIPNDDIDTDILIPKQFLKNILRTGFGINAFYPWRYHEDGSQVEDFPLNQKEHQGATILITGNNFGCGSSREHAVWALTDYGFRAVIAGGFSDIFFMNATKNGLLPIILPEADRAILRECQADEEVTIDLEQQVVKFRDHAFHFDINATWKEKFLKGQDDISLTEQYEDQIKAYEAKRPVFN</sequence>
<dbReference type="EMBL" id="AZEU01000332">
    <property type="protein sequence ID" value="KRL36590.1"/>
    <property type="molecule type" value="Genomic_DNA"/>
</dbReference>
<comment type="catalytic activity">
    <reaction evidence="1 10">
        <text>(2R,3S)-3-isopropylmalate = (2S)-2-isopropylmalate</text>
        <dbReference type="Rhea" id="RHEA:32287"/>
        <dbReference type="ChEBI" id="CHEBI:1178"/>
        <dbReference type="ChEBI" id="CHEBI:35121"/>
        <dbReference type="EC" id="4.2.1.33"/>
    </reaction>
</comment>
<dbReference type="InterPro" id="IPR033940">
    <property type="entry name" value="IPMI_Swivel"/>
</dbReference>
<comment type="caution">
    <text evidence="12">The sequence shown here is derived from an EMBL/GenBank/DDBJ whole genome shotgun (WGS) entry which is preliminary data.</text>
</comment>
<evidence type="ECO:0000256" key="1">
    <source>
        <dbReference type="ARBA" id="ARBA00000491"/>
    </source>
</evidence>
<dbReference type="PANTHER" id="PTHR43345:SF5">
    <property type="entry name" value="3-ISOPROPYLMALATE DEHYDRATASE SMALL SUBUNIT"/>
    <property type="match status" value="1"/>
</dbReference>
<evidence type="ECO:0000256" key="3">
    <source>
        <dbReference type="ARBA" id="ARBA00004729"/>
    </source>
</evidence>
<comment type="subunit">
    <text evidence="5 10">Heterodimer of LeuC and LeuD.</text>
</comment>
<evidence type="ECO:0000256" key="4">
    <source>
        <dbReference type="ARBA" id="ARBA00009845"/>
    </source>
</evidence>
<dbReference type="OrthoDB" id="9777465at2"/>
<comment type="function">
    <text evidence="2 10">Catalyzes the isomerization between 2-isopropylmalate and 3-isopropylmalate, via the formation of 2-isopropylmaleate.</text>
</comment>
<evidence type="ECO:0000313" key="13">
    <source>
        <dbReference type="Proteomes" id="UP000051790"/>
    </source>
</evidence>
<dbReference type="InterPro" id="IPR004431">
    <property type="entry name" value="3-IsopropMal_deHydase_ssu"/>
</dbReference>
<dbReference type="GO" id="GO:0016853">
    <property type="term" value="F:isomerase activity"/>
    <property type="evidence" value="ECO:0007669"/>
    <property type="project" value="UniProtKB-KW"/>
</dbReference>
<dbReference type="HAMAP" id="MF_01031">
    <property type="entry name" value="LeuD_type1"/>
    <property type="match status" value="1"/>
</dbReference>
<protein>
    <recommendedName>
        <fullName evidence="10">3-isopropylmalate dehydratase small subunit</fullName>
        <ecNumber evidence="10">4.2.1.33</ecNumber>
    </recommendedName>
    <alternativeName>
        <fullName evidence="10">Alpha-IPM isomerase</fullName>
        <shortName evidence="10">IPMI</shortName>
    </alternativeName>
    <alternativeName>
        <fullName evidence="10">Isopropylmalate isomerase</fullName>
    </alternativeName>
</protein>
<dbReference type="NCBIfam" id="TIGR00171">
    <property type="entry name" value="leuD"/>
    <property type="match status" value="1"/>
</dbReference>
<evidence type="ECO:0000259" key="11">
    <source>
        <dbReference type="Pfam" id="PF00694"/>
    </source>
</evidence>
<dbReference type="GO" id="GO:0009098">
    <property type="term" value="P:L-leucine biosynthetic process"/>
    <property type="evidence" value="ECO:0007669"/>
    <property type="project" value="UniProtKB-UniRule"/>
</dbReference>
<dbReference type="SUPFAM" id="SSF52016">
    <property type="entry name" value="LeuD/IlvD-like"/>
    <property type="match status" value="1"/>
</dbReference>
<feature type="domain" description="Aconitase A/isopropylmalate dehydratase small subunit swivel" evidence="11">
    <location>
        <begin position="1"/>
        <end position="123"/>
    </location>
</feature>
<evidence type="ECO:0000256" key="5">
    <source>
        <dbReference type="ARBA" id="ARBA00011271"/>
    </source>
</evidence>
<evidence type="ECO:0000256" key="6">
    <source>
        <dbReference type="ARBA" id="ARBA00022430"/>
    </source>
</evidence>
<dbReference type="InterPro" id="IPR015928">
    <property type="entry name" value="Aconitase/3IPM_dehydase_swvl"/>
</dbReference>
<evidence type="ECO:0000256" key="7">
    <source>
        <dbReference type="ARBA" id="ARBA00022605"/>
    </source>
</evidence>
<name>A0A0R1PW19_9LACO</name>
<keyword evidence="13" id="KW-1185">Reference proteome</keyword>
<keyword evidence="12" id="KW-0413">Isomerase</keyword>
<dbReference type="AlphaFoldDB" id="A0A0R1PW19"/>